<name>A0AAD5WZW1_9FUNG</name>
<dbReference type="InterPro" id="IPR022111">
    <property type="entry name" value="Rhodanese_C"/>
</dbReference>
<dbReference type="Gene3D" id="3.30.870.10">
    <property type="entry name" value="Endonuclease Chain A"/>
    <property type="match status" value="1"/>
</dbReference>
<evidence type="ECO:0000313" key="3">
    <source>
        <dbReference type="Proteomes" id="UP001212841"/>
    </source>
</evidence>
<dbReference type="GO" id="GO:0006281">
    <property type="term" value="P:DNA repair"/>
    <property type="evidence" value="ECO:0007669"/>
    <property type="project" value="InterPro"/>
</dbReference>
<evidence type="ECO:0000313" key="2">
    <source>
        <dbReference type="EMBL" id="KAJ3033616.1"/>
    </source>
</evidence>
<organism evidence="2 3">
    <name type="scientific">Rhizophlyctis rosea</name>
    <dbReference type="NCBI Taxonomy" id="64517"/>
    <lineage>
        <taxon>Eukaryota</taxon>
        <taxon>Fungi</taxon>
        <taxon>Fungi incertae sedis</taxon>
        <taxon>Chytridiomycota</taxon>
        <taxon>Chytridiomycota incertae sedis</taxon>
        <taxon>Chytridiomycetes</taxon>
        <taxon>Rhizophlyctidales</taxon>
        <taxon>Rhizophlyctidaceae</taxon>
        <taxon>Rhizophlyctis</taxon>
    </lineage>
</organism>
<dbReference type="EMBL" id="JADGJD010002264">
    <property type="protein sequence ID" value="KAJ3033616.1"/>
    <property type="molecule type" value="Genomic_DNA"/>
</dbReference>
<keyword evidence="3" id="KW-1185">Reference proteome</keyword>
<comment type="caution">
    <text evidence="2">The sequence shown here is derived from an EMBL/GenBank/DDBJ whole genome shotgun (WGS) entry which is preliminary data.</text>
</comment>
<dbReference type="SUPFAM" id="SSF56024">
    <property type="entry name" value="Phospholipase D/nuclease"/>
    <property type="match status" value="1"/>
</dbReference>
<dbReference type="Pfam" id="PF12368">
    <property type="entry name" value="Rhodanese_C"/>
    <property type="match status" value="1"/>
</dbReference>
<protein>
    <recommendedName>
        <fullName evidence="1">Rhodanase C-terminal domain-containing protein</fullName>
    </recommendedName>
</protein>
<dbReference type="Proteomes" id="UP001212841">
    <property type="component" value="Unassembled WGS sequence"/>
</dbReference>
<dbReference type="GO" id="GO:0008081">
    <property type="term" value="F:phosphoric diester hydrolase activity"/>
    <property type="evidence" value="ECO:0007669"/>
    <property type="project" value="InterPro"/>
</dbReference>
<reference evidence="2" key="1">
    <citation type="submission" date="2020-05" db="EMBL/GenBank/DDBJ databases">
        <title>Phylogenomic resolution of chytrid fungi.</title>
        <authorList>
            <person name="Stajich J.E."/>
            <person name="Amses K."/>
            <person name="Simmons R."/>
            <person name="Seto K."/>
            <person name="Myers J."/>
            <person name="Bonds A."/>
            <person name="Quandt C.A."/>
            <person name="Barry K."/>
            <person name="Liu P."/>
            <person name="Grigoriev I."/>
            <person name="Longcore J.E."/>
            <person name="James T.Y."/>
        </authorList>
    </citation>
    <scope>NUCLEOTIDE SEQUENCE</scope>
    <source>
        <strain evidence="2">JEL0318</strain>
    </source>
</reference>
<sequence length="274" mass="30684">MNEFHRSGCGLDPEEPVRRPRTFNRTIKKDIKGEDGGVGAGKSSTVMEKEEEKINRFRVLFPTEKTVKGSFLGADGAGTISFQKQYWNNGIFPKSVMRDLVLAREGGLSHTKVMFWFPTPDDLANQTLMNLTTPDALKRTSSSSSHSNDVTKKKGLVVNGGYDSDETTDEEERERDVVASCQFCGRGEDRLTKCVGAGCHLLIVCCEWCLEGQDSGKRGVYCCDGCRGMDEQLDEEIREFELRVQDEGDGEGRQRPRRKGLCTCEIQRRGEQGY</sequence>
<gene>
    <name evidence="2" type="ORF">HK097_004785</name>
</gene>
<proteinExistence type="predicted"/>
<dbReference type="GO" id="GO:0005634">
    <property type="term" value="C:nucleus"/>
    <property type="evidence" value="ECO:0007669"/>
    <property type="project" value="InterPro"/>
</dbReference>
<accession>A0AAD5WZW1</accession>
<feature type="domain" description="Rhodanase C-terminal" evidence="1">
    <location>
        <begin position="170"/>
        <end position="227"/>
    </location>
</feature>
<evidence type="ECO:0000259" key="1">
    <source>
        <dbReference type="Pfam" id="PF12368"/>
    </source>
</evidence>
<dbReference type="InterPro" id="IPR010347">
    <property type="entry name" value="Tdp1"/>
</dbReference>
<dbReference type="Pfam" id="PF06087">
    <property type="entry name" value="Tyr-DNA_phospho"/>
    <property type="match status" value="1"/>
</dbReference>
<dbReference type="AlphaFoldDB" id="A0AAD5WZW1"/>